<dbReference type="Pfam" id="PF19924">
    <property type="entry name" value="DUF6387"/>
    <property type="match status" value="1"/>
</dbReference>
<dbReference type="Proteomes" id="UP000297385">
    <property type="component" value="Unassembled WGS sequence"/>
</dbReference>
<name>A0A4Y8N1N7_9BURK</name>
<comment type="caution">
    <text evidence="1">The sequence shown here is derived from an EMBL/GenBank/DDBJ whole genome shotgun (WGS) entry which is preliminary data.</text>
</comment>
<dbReference type="AlphaFoldDB" id="A0A4Y8N1N7"/>
<gene>
    <name evidence="1" type="ORF">E2553_00155</name>
</gene>
<dbReference type="EMBL" id="SNVI01000001">
    <property type="protein sequence ID" value="TFE43582.1"/>
    <property type="molecule type" value="Genomic_DNA"/>
</dbReference>
<evidence type="ECO:0000313" key="2">
    <source>
        <dbReference type="Proteomes" id="UP000297385"/>
    </source>
</evidence>
<organism evidence="1 2">
    <name type="scientific">Paraburkholderia dipogonis</name>
    <dbReference type="NCBI Taxonomy" id="1211383"/>
    <lineage>
        <taxon>Bacteria</taxon>
        <taxon>Pseudomonadati</taxon>
        <taxon>Pseudomonadota</taxon>
        <taxon>Betaproteobacteria</taxon>
        <taxon>Burkholderiales</taxon>
        <taxon>Burkholderiaceae</taxon>
        <taxon>Paraburkholderia</taxon>
    </lineage>
</organism>
<dbReference type="InterPro" id="IPR045664">
    <property type="entry name" value="DUF6387"/>
</dbReference>
<protein>
    <submittedName>
        <fullName evidence="1">Uncharacterized protein</fullName>
    </submittedName>
</protein>
<accession>A0A4Y8N1N7</accession>
<proteinExistence type="predicted"/>
<reference evidence="1 2" key="1">
    <citation type="submission" date="2019-03" db="EMBL/GenBank/DDBJ databases">
        <title>Complete Genome Sequence of Paraburkholderia dipogonis ICMP 19430T, a Nitrogen-fixing Symbiont of the South African Invasive Legume Dipogon lignosus in New Zealand.</title>
        <authorList>
            <person name="De Meyer S.E."/>
        </authorList>
    </citation>
    <scope>NUCLEOTIDE SEQUENCE [LARGE SCALE GENOMIC DNA]</scope>
    <source>
        <strain evidence="1 2">ICMP 19430</strain>
    </source>
</reference>
<sequence>MNVYGEVGSVYREAVAVMREEVYGDFKGDDAAKSAYEVLDVPAWKMLTDLGVNLSGEVAVNVDLYASEDKLVDDFRAWLKVTRSALGVHDIVRRLDKSDFGRWAQNRILAYLDLTLWAKVKGHMITNQVMGVALFPDEYNVNLAERIRKTVAPEASIAISTPYLEAMASQAMTNPE</sequence>
<evidence type="ECO:0000313" key="1">
    <source>
        <dbReference type="EMBL" id="TFE43582.1"/>
    </source>
</evidence>